<reference evidence="2" key="1">
    <citation type="submission" date="2020-10" db="EMBL/GenBank/DDBJ databases">
        <authorList>
            <person name="Kikuchi T."/>
        </authorList>
    </citation>
    <scope>NUCLEOTIDE SEQUENCE</scope>
    <source>
        <strain evidence="2">NKZ352</strain>
    </source>
</reference>
<gene>
    <name evidence="2" type="ORF">CAUJ_LOCUS14528</name>
</gene>
<accession>A0A8S1HS44</accession>
<protein>
    <submittedName>
        <fullName evidence="2">Uncharacterized protein</fullName>
    </submittedName>
</protein>
<dbReference type="OrthoDB" id="6508726at2759"/>
<dbReference type="Proteomes" id="UP000835052">
    <property type="component" value="Unassembled WGS sequence"/>
</dbReference>
<proteinExistence type="predicted"/>
<evidence type="ECO:0000256" key="1">
    <source>
        <dbReference type="SAM" id="MobiDB-lite"/>
    </source>
</evidence>
<feature type="compositionally biased region" description="Low complexity" evidence="1">
    <location>
        <begin position="223"/>
        <end position="269"/>
    </location>
</feature>
<comment type="caution">
    <text evidence="2">The sequence shown here is derived from an EMBL/GenBank/DDBJ whole genome shotgun (WGS) entry which is preliminary data.</text>
</comment>
<evidence type="ECO:0000313" key="2">
    <source>
        <dbReference type="EMBL" id="CAD6198622.1"/>
    </source>
</evidence>
<dbReference type="EMBL" id="CAJGYM010000132">
    <property type="protein sequence ID" value="CAD6198622.1"/>
    <property type="molecule type" value="Genomic_DNA"/>
</dbReference>
<organism evidence="2 3">
    <name type="scientific">Caenorhabditis auriculariae</name>
    <dbReference type="NCBI Taxonomy" id="2777116"/>
    <lineage>
        <taxon>Eukaryota</taxon>
        <taxon>Metazoa</taxon>
        <taxon>Ecdysozoa</taxon>
        <taxon>Nematoda</taxon>
        <taxon>Chromadorea</taxon>
        <taxon>Rhabditida</taxon>
        <taxon>Rhabditina</taxon>
        <taxon>Rhabditomorpha</taxon>
        <taxon>Rhabditoidea</taxon>
        <taxon>Rhabditidae</taxon>
        <taxon>Peloderinae</taxon>
        <taxon>Caenorhabditis</taxon>
    </lineage>
</organism>
<feature type="compositionally biased region" description="Basic and acidic residues" evidence="1">
    <location>
        <begin position="273"/>
        <end position="289"/>
    </location>
</feature>
<dbReference type="AlphaFoldDB" id="A0A8S1HS44"/>
<keyword evidence="3" id="KW-1185">Reference proteome</keyword>
<evidence type="ECO:0000313" key="3">
    <source>
        <dbReference type="Proteomes" id="UP000835052"/>
    </source>
</evidence>
<sequence length="289" mass="32124">MKKDVISAKLESFSPHWHDGAIKPSLPSPEMEDFDAYRAMCANRLRRLERYKKARSFCNLEFDEGAAAKMVDEPCTTMASPSSEESTTSSEPSTFDQIREKMFSLMENDMSLLQQLLTLGDQINEMKKHGLRRTVSTGSIDYEEEEKGDHFDEGFSASMSAVTTLYVDDEQPQFFSRQNSVLRIPIPPRSSNRFGPRRVIRRPSDVLRQQQPTGVRRLHINSDDTGSDSSDGAQSPQGAVSSGSVSYSTSNASTISIASAKKNRSSNSSIDSGIRDENSPSPTFEREVA</sequence>
<name>A0A8S1HS44_9PELO</name>
<feature type="region of interest" description="Disordered" evidence="1">
    <location>
        <begin position="185"/>
        <end position="289"/>
    </location>
</feature>